<protein>
    <submittedName>
        <fullName evidence="1">Uncharacterized protein</fullName>
    </submittedName>
</protein>
<keyword evidence="2" id="KW-1185">Reference proteome</keyword>
<evidence type="ECO:0000313" key="2">
    <source>
        <dbReference type="Proteomes" id="UP000000305"/>
    </source>
</evidence>
<sequence length="314" mass="35765">MHAAPSYYIEAPNCYTEAPADYSTEAAKYYSAPIYTAITEAANYAVLMYFTEAALSCYVEHKYHTEASVHYTTTYATPQPIIIKQVQKPQGLGVNYGVVLLLGVSSLTDVSLVWRKPNRNAAASLHDNDIRNSRKAPEYYTSKAPEYYTSKAPEYYTSKAPEYYTSKAPEYYTSKAPEYYTSKAPEYYTSKAPEYYTSKAPEYYTSKAPEYYTTSLLRNQSRQTEVPKYYFAPNYYTAAAPSCYVGTKYYTEVPVYYTTTFTTLQPTLLSATKPRLRSHTDAPKYFNTKHPSIISLLRQFRPNAPKLQNLSVIS</sequence>
<proteinExistence type="predicted"/>
<dbReference type="HOGENOM" id="CLU_877890_0_0_1"/>
<dbReference type="Proteomes" id="UP000000305">
    <property type="component" value="Unassembled WGS sequence"/>
</dbReference>
<evidence type="ECO:0000313" key="1">
    <source>
        <dbReference type="EMBL" id="EFX84787.1"/>
    </source>
</evidence>
<dbReference type="EMBL" id="GL732533">
    <property type="protein sequence ID" value="EFX84787.1"/>
    <property type="molecule type" value="Genomic_DNA"/>
</dbReference>
<organism evidence="1 2">
    <name type="scientific">Daphnia pulex</name>
    <name type="common">Water flea</name>
    <dbReference type="NCBI Taxonomy" id="6669"/>
    <lineage>
        <taxon>Eukaryota</taxon>
        <taxon>Metazoa</taxon>
        <taxon>Ecdysozoa</taxon>
        <taxon>Arthropoda</taxon>
        <taxon>Crustacea</taxon>
        <taxon>Branchiopoda</taxon>
        <taxon>Diplostraca</taxon>
        <taxon>Cladocera</taxon>
        <taxon>Anomopoda</taxon>
        <taxon>Daphniidae</taxon>
        <taxon>Daphnia</taxon>
    </lineage>
</organism>
<dbReference type="Pfam" id="PF02389">
    <property type="entry name" value="Cornifin"/>
    <property type="match status" value="1"/>
</dbReference>
<dbReference type="PhylomeDB" id="E9G6Q7"/>
<dbReference type="OrthoDB" id="6379388at2759"/>
<dbReference type="PANTHER" id="PTHR23263:SF124">
    <property type="entry name" value="SMALL PROLINE-RICH PROTEIN 3"/>
    <property type="match status" value="1"/>
</dbReference>
<dbReference type="InParanoid" id="E9G6Q7"/>
<dbReference type="AlphaFoldDB" id="E9G6Q7"/>
<accession>E9G6Q7</accession>
<reference evidence="1 2" key="1">
    <citation type="journal article" date="2011" name="Science">
        <title>The ecoresponsive genome of Daphnia pulex.</title>
        <authorList>
            <person name="Colbourne J.K."/>
            <person name="Pfrender M.E."/>
            <person name="Gilbert D."/>
            <person name="Thomas W.K."/>
            <person name="Tucker A."/>
            <person name="Oakley T.H."/>
            <person name="Tokishita S."/>
            <person name="Aerts A."/>
            <person name="Arnold G.J."/>
            <person name="Basu M.K."/>
            <person name="Bauer D.J."/>
            <person name="Caceres C.E."/>
            <person name="Carmel L."/>
            <person name="Casola C."/>
            <person name="Choi J.H."/>
            <person name="Detter J.C."/>
            <person name="Dong Q."/>
            <person name="Dusheyko S."/>
            <person name="Eads B.D."/>
            <person name="Frohlich T."/>
            <person name="Geiler-Samerotte K.A."/>
            <person name="Gerlach D."/>
            <person name="Hatcher P."/>
            <person name="Jogdeo S."/>
            <person name="Krijgsveld J."/>
            <person name="Kriventseva E.V."/>
            <person name="Kultz D."/>
            <person name="Laforsch C."/>
            <person name="Lindquist E."/>
            <person name="Lopez J."/>
            <person name="Manak J.R."/>
            <person name="Muller J."/>
            <person name="Pangilinan J."/>
            <person name="Patwardhan R.P."/>
            <person name="Pitluck S."/>
            <person name="Pritham E.J."/>
            <person name="Rechtsteiner A."/>
            <person name="Rho M."/>
            <person name="Rogozin I.B."/>
            <person name="Sakarya O."/>
            <person name="Salamov A."/>
            <person name="Schaack S."/>
            <person name="Shapiro H."/>
            <person name="Shiga Y."/>
            <person name="Skalitzky C."/>
            <person name="Smith Z."/>
            <person name="Souvorov A."/>
            <person name="Sung W."/>
            <person name="Tang Z."/>
            <person name="Tsuchiya D."/>
            <person name="Tu H."/>
            <person name="Vos H."/>
            <person name="Wang M."/>
            <person name="Wolf Y.I."/>
            <person name="Yamagata H."/>
            <person name="Yamada T."/>
            <person name="Ye Y."/>
            <person name="Shaw J.R."/>
            <person name="Andrews J."/>
            <person name="Crease T.J."/>
            <person name="Tang H."/>
            <person name="Lucas S.M."/>
            <person name="Robertson H.M."/>
            <person name="Bork P."/>
            <person name="Koonin E.V."/>
            <person name="Zdobnov E.M."/>
            <person name="Grigoriev I.V."/>
            <person name="Lynch M."/>
            <person name="Boore J.L."/>
        </authorList>
    </citation>
    <scope>NUCLEOTIDE SEQUENCE [LARGE SCALE GENOMIC DNA]</scope>
</reference>
<dbReference type="PANTHER" id="PTHR23263">
    <property type="entry name" value="SMALL PROLINE-RICH PROTEIN"/>
    <property type="match status" value="1"/>
</dbReference>
<gene>
    <name evidence="1" type="ORF">DAPPUDRAFT_238135</name>
</gene>
<dbReference type="KEGG" id="dpx:DAPPUDRAFT_238135"/>
<dbReference type="STRING" id="6669.E9G6Q7"/>
<name>E9G6Q7_DAPPU</name>